<keyword evidence="2" id="KW-1185">Reference proteome</keyword>
<dbReference type="Proteomes" id="UP001168620">
    <property type="component" value="Unassembled WGS sequence"/>
</dbReference>
<evidence type="ECO:0000313" key="2">
    <source>
        <dbReference type="Proteomes" id="UP001168620"/>
    </source>
</evidence>
<protein>
    <recommendedName>
        <fullName evidence="3">PGAP1-like protein</fullName>
    </recommendedName>
</protein>
<evidence type="ECO:0008006" key="3">
    <source>
        <dbReference type="Google" id="ProtNLM"/>
    </source>
</evidence>
<organism evidence="1 2">
    <name type="scientific">Nocardioides oceani</name>
    <dbReference type="NCBI Taxonomy" id="3058369"/>
    <lineage>
        <taxon>Bacteria</taxon>
        <taxon>Bacillati</taxon>
        <taxon>Actinomycetota</taxon>
        <taxon>Actinomycetes</taxon>
        <taxon>Propionibacteriales</taxon>
        <taxon>Nocardioidaceae</taxon>
        <taxon>Nocardioides</taxon>
    </lineage>
</organism>
<dbReference type="Gene3D" id="3.40.50.1820">
    <property type="entry name" value="alpha/beta hydrolase"/>
    <property type="match status" value="1"/>
</dbReference>
<sequence>MSGPEVARVVEVTGGSHGLAAAYAVVRALADDYDRAGDRMRGWADVGRRTLLDGDLLDSAVLAPVTFAEAEAAVLGAATGPDGALVASLHWEADAVAVRATVTALEAADDLSRAALEVVDHALGRALGTLLPAALPVVLPLLPSLPLLAPALAPALGPQLDRLLADAVAEHPDAVQHLANGGGGLLDGLLSAGVLRGPWRLPRDTEAAAAVLAAAYGDPGRGRALPLGPPRPVRQPGGLADVLRDLDGVHRTGGDGVVEVRTATAPDGSVRHVVHLPGTDDLGTLPWTQDGDVRDLATNLLLVAGLDNPYQQGVLDAMHRAGIGPDDPVLLVGHSQGGMVAAAVLAGAGPFHVTDVVTAGSPTAHLDGFPPGSHVLSLEHRGDLVPLLDGEDNRDIPEQTTVRFDGSPPGPGAGVAAAHDVRHHVAAAVALEGAVRDGTAHPSVVDALHRLEERGYVGGPAGPGGTVVTSQAFQVVRDRP</sequence>
<dbReference type="SUPFAM" id="SSF53474">
    <property type="entry name" value="alpha/beta-Hydrolases"/>
    <property type="match status" value="1"/>
</dbReference>
<comment type="caution">
    <text evidence="1">The sequence shown here is derived from an EMBL/GenBank/DDBJ whole genome shotgun (WGS) entry which is preliminary data.</text>
</comment>
<name>A0ABT8FC33_9ACTN</name>
<proteinExistence type="predicted"/>
<accession>A0ABT8FC33</accession>
<dbReference type="InterPro" id="IPR029058">
    <property type="entry name" value="AB_hydrolase_fold"/>
</dbReference>
<dbReference type="RefSeq" id="WP_300950901.1">
    <property type="nucleotide sequence ID" value="NZ_JAUHJQ010000001.1"/>
</dbReference>
<gene>
    <name evidence="1" type="ORF">QWY28_03450</name>
</gene>
<evidence type="ECO:0000313" key="1">
    <source>
        <dbReference type="EMBL" id="MDN4171990.1"/>
    </source>
</evidence>
<dbReference type="EMBL" id="JAUHJQ010000001">
    <property type="protein sequence ID" value="MDN4171990.1"/>
    <property type="molecule type" value="Genomic_DNA"/>
</dbReference>
<reference evidence="1" key="1">
    <citation type="submission" date="2023-06" db="EMBL/GenBank/DDBJ databases">
        <title>Draft genome sequence of Nocardioides sp. SOB77.</title>
        <authorList>
            <person name="Zhang G."/>
        </authorList>
    </citation>
    <scope>NUCLEOTIDE SEQUENCE</scope>
    <source>
        <strain evidence="1">SOB77</strain>
    </source>
</reference>